<dbReference type="GO" id="GO:0042651">
    <property type="term" value="C:thylakoid membrane"/>
    <property type="evidence" value="ECO:0007669"/>
    <property type="project" value="InterPro"/>
</dbReference>
<dbReference type="HOGENOM" id="CLU_170272_0_0_3"/>
<protein>
    <recommendedName>
        <fullName evidence="3">Fluorescence recovery protein</fullName>
    </recommendedName>
</protein>
<accession>K9YKB0</accession>
<dbReference type="eggNOG" id="ENOG5032S2M">
    <property type="taxonomic scope" value="Bacteria"/>
</dbReference>
<dbReference type="Gene3D" id="6.10.140.1840">
    <property type="match status" value="1"/>
</dbReference>
<dbReference type="InterPro" id="IPR053747">
    <property type="entry name" value="Fluoresc_Recovery_Reg"/>
</dbReference>
<evidence type="ECO:0000313" key="1">
    <source>
        <dbReference type="EMBL" id="AFZ46543.1"/>
    </source>
</evidence>
<sequence>MSTTITTGWTETEIEISERVLKKAYERETKTLVEKVKNKIENLQQVEELWQVHDLLSSKRYDLDGKYDNREPMLVFTFAQLLKEGWINLEELTGLEKGKLAQISSLARM</sequence>
<dbReference type="EMBL" id="CP003940">
    <property type="protein sequence ID" value="AFZ46543.1"/>
    <property type="molecule type" value="Genomic_DNA"/>
</dbReference>
<dbReference type="Proteomes" id="UP000010483">
    <property type="component" value="Chromosome"/>
</dbReference>
<dbReference type="InterPro" id="IPR041601">
    <property type="entry name" value="FRP"/>
</dbReference>
<keyword evidence="2" id="KW-1185">Reference proteome</keyword>
<proteinExistence type="predicted"/>
<dbReference type="BioCyc" id="CSTA292563:G1353-570-MONOMER"/>
<dbReference type="Pfam" id="PF18032">
    <property type="entry name" value="FRP"/>
    <property type="match status" value="1"/>
</dbReference>
<dbReference type="KEGG" id="csn:Cyast_0565"/>
<organism evidence="1 2">
    <name type="scientific">Cyanobacterium stanieri (strain ATCC 29140 / PCC 7202)</name>
    <dbReference type="NCBI Taxonomy" id="292563"/>
    <lineage>
        <taxon>Bacteria</taxon>
        <taxon>Bacillati</taxon>
        <taxon>Cyanobacteriota</taxon>
        <taxon>Cyanophyceae</taxon>
        <taxon>Oscillatoriophycideae</taxon>
        <taxon>Chroococcales</taxon>
        <taxon>Geminocystaceae</taxon>
        <taxon>Cyanobacterium</taxon>
    </lineage>
</organism>
<reference evidence="2" key="1">
    <citation type="journal article" date="2013" name="Proc. Natl. Acad. Sci. U.S.A.">
        <title>Improving the coverage of the cyanobacterial phylum using diversity-driven genome sequencing.</title>
        <authorList>
            <person name="Shih P.M."/>
            <person name="Wu D."/>
            <person name="Latifi A."/>
            <person name="Axen S.D."/>
            <person name="Fewer D.P."/>
            <person name="Talla E."/>
            <person name="Calteau A."/>
            <person name="Cai F."/>
            <person name="Tandeau de Marsac N."/>
            <person name="Rippka R."/>
            <person name="Herdman M."/>
            <person name="Sivonen K."/>
            <person name="Coursin T."/>
            <person name="Laurent T."/>
            <person name="Goodwin L."/>
            <person name="Nolan M."/>
            <person name="Davenport K.W."/>
            <person name="Han C.S."/>
            <person name="Rubin E.M."/>
            <person name="Eisen J.A."/>
            <person name="Woyke T."/>
            <person name="Gugger M."/>
            <person name="Kerfeld C.A."/>
        </authorList>
    </citation>
    <scope>NUCLEOTIDE SEQUENCE [LARGE SCALE GENOMIC DNA]</scope>
    <source>
        <strain evidence="2">ATCC 29140 / PCC 7202</strain>
    </source>
</reference>
<gene>
    <name evidence="1" type="ordered locus">Cyast_0565</name>
</gene>
<evidence type="ECO:0008006" key="3">
    <source>
        <dbReference type="Google" id="ProtNLM"/>
    </source>
</evidence>
<evidence type="ECO:0000313" key="2">
    <source>
        <dbReference type="Proteomes" id="UP000010483"/>
    </source>
</evidence>
<name>K9YKB0_CYASC</name>
<dbReference type="AlphaFoldDB" id="K9YKB0"/>
<dbReference type="STRING" id="292563.Cyast_0565"/>